<evidence type="ECO:0000313" key="10">
    <source>
        <dbReference type="EMBL" id="GIQ86376.1"/>
    </source>
</evidence>
<dbReference type="PROSITE" id="PS50125">
    <property type="entry name" value="GUANYLATE_CYCLASE_2"/>
    <property type="match status" value="1"/>
</dbReference>
<feature type="compositionally biased region" description="Low complexity" evidence="7">
    <location>
        <begin position="132"/>
        <end position="147"/>
    </location>
</feature>
<evidence type="ECO:0000256" key="5">
    <source>
        <dbReference type="ARBA" id="ARBA00023136"/>
    </source>
</evidence>
<feature type="transmembrane region" description="Helical" evidence="8">
    <location>
        <begin position="508"/>
        <end position="528"/>
    </location>
</feature>
<evidence type="ECO:0000256" key="1">
    <source>
        <dbReference type="ARBA" id="ARBA00004370"/>
    </source>
</evidence>
<gene>
    <name evidence="10" type="ORF">KIPB_008222</name>
</gene>
<feature type="transmembrane region" description="Helical" evidence="8">
    <location>
        <begin position="735"/>
        <end position="751"/>
    </location>
</feature>
<dbReference type="GO" id="GO:0007168">
    <property type="term" value="P:receptor guanylyl cyclase signaling pathway"/>
    <property type="evidence" value="ECO:0007669"/>
    <property type="project" value="TreeGrafter"/>
</dbReference>
<feature type="region of interest" description="Disordered" evidence="7">
    <location>
        <begin position="920"/>
        <end position="952"/>
    </location>
</feature>
<reference evidence="10 11" key="1">
    <citation type="journal article" date="2018" name="PLoS ONE">
        <title>The draft genome of Kipferlia bialata reveals reductive genome evolution in fornicate parasites.</title>
        <authorList>
            <person name="Tanifuji G."/>
            <person name="Takabayashi S."/>
            <person name="Kume K."/>
            <person name="Takagi M."/>
            <person name="Nakayama T."/>
            <person name="Kamikawa R."/>
            <person name="Inagaki Y."/>
            <person name="Hashimoto T."/>
        </authorList>
    </citation>
    <scope>NUCLEOTIDE SEQUENCE [LARGE SCALE GENOMIC DNA]</scope>
    <source>
        <strain evidence="10">NY0173</strain>
    </source>
</reference>
<dbReference type="Pfam" id="PF00211">
    <property type="entry name" value="Guanylate_cyc"/>
    <property type="match status" value="1"/>
</dbReference>
<feature type="transmembrane region" description="Helical" evidence="8">
    <location>
        <begin position="643"/>
        <end position="666"/>
    </location>
</feature>
<dbReference type="GO" id="GO:0004016">
    <property type="term" value="F:adenylate cyclase activity"/>
    <property type="evidence" value="ECO:0007669"/>
    <property type="project" value="TreeGrafter"/>
</dbReference>
<evidence type="ECO:0000313" key="11">
    <source>
        <dbReference type="Proteomes" id="UP000265618"/>
    </source>
</evidence>
<feature type="transmembrane region" description="Helical" evidence="8">
    <location>
        <begin position="686"/>
        <end position="705"/>
    </location>
</feature>
<dbReference type="EMBL" id="BDIP01002493">
    <property type="protein sequence ID" value="GIQ86376.1"/>
    <property type="molecule type" value="Genomic_DNA"/>
</dbReference>
<keyword evidence="3" id="KW-0547">Nucleotide-binding</keyword>
<evidence type="ECO:0000256" key="7">
    <source>
        <dbReference type="SAM" id="MobiDB-lite"/>
    </source>
</evidence>
<dbReference type="InterPro" id="IPR029787">
    <property type="entry name" value="Nucleotide_cyclase"/>
</dbReference>
<dbReference type="Gene3D" id="3.30.70.1230">
    <property type="entry name" value="Nucleotide cyclase"/>
    <property type="match status" value="1"/>
</dbReference>
<evidence type="ECO:0000256" key="3">
    <source>
        <dbReference type="ARBA" id="ARBA00022741"/>
    </source>
</evidence>
<keyword evidence="4 8" id="KW-1133">Transmembrane helix</keyword>
<organism evidence="10 11">
    <name type="scientific">Kipferlia bialata</name>
    <dbReference type="NCBI Taxonomy" id="797122"/>
    <lineage>
        <taxon>Eukaryota</taxon>
        <taxon>Metamonada</taxon>
        <taxon>Carpediemonas-like organisms</taxon>
        <taxon>Kipferlia</taxon>
    </lineage>
</organism>
<name>A0A9K3D1J5_9EUKA</name>
<protein>
    <recommendedName>
        <fullName evidence="9">Guanylate cyclase domain-containing protein</fullName>
    </recommendedName>
</protein>
<evidence type="ECO:0000256" key="6">
    <source>
        <dbReference type="ARBA" id="ARBA00023239"/>
    </source>
</evidence>
<evidence type="ECO:0000256" key="8">
    <source>
        <dbReference type="SAM" id="Phobius"/>
    </source>
</evidence>
<dbReference type="GO" id="GO:0000166">
    <property type="term" value="F:nucleotide binding"/>
    <property type="evidence" value="ECO:0007669"/>
    <property type="project" value="UniProtKB-KW"/>
</dbReference>
<dbReference type="GO" id="GO:0004383">
    <property type="term" value="F:guanylate cyclase activity"/>
    <property type="evidence" value="ECO:0007669"/>
    <property type="project" value="TreeGrafter"/>
</dbReference>
<keyword evidence="11" id="KW-1185">Reference proteome</keyword>
<feature type="transmembrane region" description="Helical" evidence="8">
    <location>
        <begin position="548"/>
        <end position="569"/>
    </location>
</feature>
<dbReference type="SUPFAM" id="SSF55073">
    <property type="entry name" value="Nucleotide cyclase"/>
    <property type="match status" value="1"/>
</dbReference>
<dbReference type="PANTHER" id="PTHR11920">
    <property type="entry name" value="GUANYLYL CYCLASE"/>
    <property type="match status" value="1"/>
</dbReference>
<evidence type="ECO:0000256" key="2">
    <source>
        <dbReference type="ARBA" id="ARBA00022692"/>
    </source>
</evidence>
<comment type="subcellular location">
    <subcellularLocation>
        <location evidence="1">Membrane</location>
    </subcellularLocation>
</comment>
<dbReference type="GO" id="GO:0001653">
    <property type="term" value="F:peptide receptor activity"/>
    <property type="evidence" value="ECO:0007669"/>
    <property type="project" value="TreeGrafter"/>
</dbReference>
<dbReference type="InterPro" id="IPR050401">
    <property type="entry name" value="Cyclic_nucleotide_synthase"/>
</dbReference>
<sequence>MLIGNVSRQVRSFDWKWSVSSLSWLERVFSPANPNERRQSSDSLQDDVVFDALLNHPFAVIRARFDSAHIQPPSNTIPGFSLHRSLSLPLKAITPIGLSLSLSRAASLALSTQSPLHSGRPSVPNLSANLYSDDPPASPSCADPVSSQPEASPEVDSHTNRTGDTGSDVSEEDGSPLRARSISCPHSRENGPCACGFNSARAHLEPLSLGDSEDGSYASDSVSSSVEPVFEEGVSRGVVPVGVSVSVSGMGCVRETVSLSLPLSDGSEPSTSHLDTPPPLFDIPMRDTPVPQQSEGVEGVPDTSLPRLPLGSLGSIPAEEQNSARVAQSLPSTARPLYPLSLGVGREMSGCREVPSGGPAIPAGLRERQVSAPLMQGVMLGVSPDQSCLGDIDTGMPSPQGPSSQAPPSIEDVDRYLLRDLESLNDMVPRGSPLHTLADQYRITVDKQCEGGRGCHTTAQGSAKGEVPLYTMVRAIGQIFKLLYNPDFRGNLFVALSSMCKLQTHFRLVLFLTIVQFIMMGFGLRWEISFVLYARASSGYSFMREHPLLVGADLVLMSVCTLLFIYRFVGFLKIHSMCLNASYSMLQRTFAAGAPRDAEGEGEGLGPSANDSGVSDTIGHIDHKSGLDRVFKDMRVFSTKGPLLMALPYTLITVVYGCFFCVYGRLTSLGFQAGYTVEYLHHFIEVSWLSAFILLLEQAISLFALPSHVALHSLFFSTVCFLFPAFYVALVSHQYGYLFVGTLYALVFSLLNSGKQVVHLFLGTRFAIETIAANVLVSRVASGRFFSRILVPFAAKTSGSSFSLAFMTKHHAQRLCRQLEEDNVSAAVEKTILLPLFVAEIKNLAGEADVPVRGDSNGLGNTCLNMNQATASLISSVYRDVYGTLLTCTPVATPSPKSAAAGLRDSDIRTLFREWYPSWYPETDTDPGSEAPPTPSTVEGTQCATDRPAGYGSLPGVYRKGQTRTPTAPCTGHGHPGVSSASVSANGFSMAHGGTGVGGPPGGHLLDMPLVPPDSDGVVFASQEEETIMRDSEIQFFPLTVYTKLDIVGFTSYCSHHGADVVRLLNVLFTAFDTVVDKYAPAGVVKVKTIGDAYELMRPFSATDLRCCTPSDIVSAVAAMAKASHRLVQCALGVFEA</sequence>
<keyword evidence="5 8" id="KW-0472">Membrane</keyword>
<keyword evidence="2 8" id="KW-0812">Transmembrane</keyword>
<dbReference type="PANTHER" id="PTHR11920:SF335">
    <property type="entry name" value="GUANYLATE CYCLASE"/>
    <property type="match status" value="1"/>
</dbReference>
<dbReference type="Proteomes" id="UP000265618">
    <property type="component" value="Unassembled WGS sequence"/>
</dbReference>
<accession>A0A9K3D1J5</accession>
<proteinExistence type="predicted"/>
<feature type="non-terminal residue" evidence="10">
    <location>
        <position position="1"/>
    </location>
</feature>
<evidence type="ECO:0000259" key="9">
    <source>
        <dbReference type="PROSITE" id="PS50125"/>
    </source>
</evidence>
<dbReference type="GO" id="GO:0035556">
    <property type="term" value="P:intracellular signal transduction"/>
    <property type="evidence" value="ECO:0007669"/>
    <property type="project" value="InterPro"/>
</dbReference>
<dbReference type="InterPro" id="IPR001054">
    <property type="entry name" value="A/G_cyclase"/>
</dbReference>
<comment type="caution">
    <text evidence="10">The sequence shown here is derived from an EMBL/GenBank/DDBJ whole genome shotgun (WGS) entry which is preliminary data.</text>
</comment>
<feature type="region of interest" description="Disordered" evidence="7">
    <location>
        <begin position="112"/>
        <end position="183"/>
    </location>
</feature>
<dbReference type="OrthoDB" id="6127067at2759"/>
<dbReference type="GO" id="GO:0005886">
    <property type="term" value="C:plasma membrane"/>
    <property type="evidence" value="ECO:0007669"/>
    <property type="project" value="TreeGrafter"/>
</dbReference>
<keyword evidence="6" id="KW-0456">Lyase</keyword>
<feature type="transmembrane region" description="Helical" evidence="8">
    <location>
        <begin position="710"/>
        <end position="729"/>
    </location>
</feature>
<dbReference type="AlphaFoldDB" id="A0A9K3D1J5"/>
<evidence type="ECO:0000256" key="4">
    <source>
        <dbReference type="ARBA" id="ARBA00022989"/>
    </source>
</evidence>
<feature type="domain" description="Guanylate cyclase" evidence="9">
    <location>
        <begin position="1046"/>
        <end position="1094"/>
    </location>
</feature>